<accession>A0A3N4IWK8</accession>
<name>A0A3N4IWK8_9PEZI</name>
<dbReference type="AlphaFoldDB" id="A0A3N4IWK8"/>
<organism evidence="1 2">
    <name type="scientific">Choiromyces venosus 120613-1</name>
    <dbReference type="NCBI Taxonomy" id="1336337"/>
    <lineage>
        <taxon>Eukaryota</taxon>
        <taxon>Fungi</taxon>
        <taxon>Dikarya</taxon>
        <taxon>Ascomycota</taxon>
        <taxon>Pezizomycotina</taxon>
        <taxon>Pezizomycetes</taxon>
        <taxon>Pezizales</taxon>
        <taxon>Tuberaceae</taxon>
        <taxon>Choiromyces</taxon>
    </lineage>
</organism>
<reference evidence="1 2" key="1">
    <citation type="journal article" date="2018" name="Nat. Ecol. Evol.">
        <title>Pezizomycetes genomes reveal the molecular basis of ectomycorrhizal truffle lifestyle.</title>
        <authorList>
            <person name="Murat C."/>
            <person name="Payen T."/>
            <person name="Noel B."/>
            <person name="Kuo A."/>
            <person name="Morin E."/>
            <person name="Chen J."/>
            <person name="Kohler A."/>
            <person name="Krizsan K."/>
            <person name="Balestrini R."/>
            <person name="Da Silva C."/>
            <person name="Montanini B."/>
            <person name="Hainaut M."/>
            <person name="Levati E."/>
            <person name="Barry K.W."/>
            <person name="Belfiori B."/>
            <person name="Cichocki N."/>
            <person name="Clum A."/>
            <person name="Dockter R.B."/>
            <person name="Fauchery L."/>
            <person name="Guy J."/>
            <person name="Iotti M."/>
            <person name="Le Tacon F."/>
            <person name="Lindquist E.A."/>
            <person name="Lipzen A."/>
            <person name="Malagnac F."/>
            <person name="Mello A."/>
            <person name="Molinier V."/>
            <person name="Miyauchi S."/>
            <person name="Poulain J."/>
            <person name="Riccioni C."/>
            <person name="Rubini A."/>
            <person name="Sitrit Y."/>
            <person name="Splivallo R."/>
            <person name="Traeger S."/>
            <person name="Wang M."/>
            <person name="Zifcakova L."/>
            <person name="Wipf D."/>
            <person name="Zambonelli A."/>
            <person name="Paolocci F."/>
            <person name="Nowrousian M."/>
            <person name="Ottonello S."/>
            <person name="Baldrian P."/>
            <person name="Spatafora J.W."/>
            <person name="Henrissat B."/>
            <person name="Nagy L.G."/>
            <person name="Aury J.M."/>
            <person name="Wincker P."/>
            <person name="Grigoriev I.V."/>
            <person name="Bonfante P."/>
            <person name="Martin F.M."/>
        </authorList>
    </citation>
    <scope>NUCLEOTIDE SEQUENCE [LARGE SCALE GENOMIC DNA]</scope>
    <source>
        <strain evidence="1 2">120613-1</strain>
    </source>
</reference>
<evidence type="ECO:0000313" key="1">
    <source>
        <dbReference type="EMBL" id="RPA90205.1"/>
    </source>
</evidence>
<gene>
    <name evidence="1" type="ORF">L873DRAFT_475088</name>
</gene>
<evidence type="ECO:0000313" key="2">
    <source>
        <dbReference type="Proteomes" id="UP000276215"/>
    </source>
</evidence>
<proteinExistence type="predicted"/>
<dbReference type="Proteomes" id="UP000276215">
    <property type="component" value="Unassembled WGS sequence"/>
</dbReference>
<dbReference type="EMBL" id="ML120535">
    <property type="protein sequence ID" value="RPA90205.1"/>
    <property type="molecule type" value="Genomic_DNA"/>
</dbReference>
<protein>
    <submittedName>
        <fullName evidence="1">Uncharacterized protein</fullName>
    </submittedName>
</protein>
<sequence>MGSGMAVVAFFYKKNRFLPHSGKDTRSFILPGRNTTGHFSDALFVLRQLKATLVLEGTRFIRL</sequence>
<keyword evidence="2" id="KW-1185">Reference proteome</keyword>